<name>A0A699JLP8_TANCI</name>
<gene>
    <name evidence="2" type="ORF">Tci_613026</name>
</gene>
<protein>
    <submittedName>
        <fullName evidence="2">Uncharacterized protein</fullName>
    </submittedName>
</protein>
<comment type="caution">
    <text evidence="2">The sequence shown here is derived from an EMBL/GenBank/DDBJ whole genome shotgun (WGS) entry which is preliminary data.</text>
</comment>
<proteinExistence type="predicted"/>
<dbReference type="AlphaFoldDB" id="A0A699JLP8"/>
<reference evidence="2" key="1">
    <citation type="journal article" date="2019" name="Sci. Rep.">
        <title>Draft genome of Tanacetum cinerariifolium, the natural source of mosquito coil.</title>
        <authorList>
            <person name="Yamashiro T."/>
            <person name="Shiraishi A."/>
            <person name="Satake H."/>
            <person name="Nakayama K."/>
        </authorList>
    </citation>
    <scope>NUCLEOTIDE SEQUENCE</scope>
</reference>
<evidence type="ECO:0000256" key="1">
    <source>
        <dbReference type="SAM" id="MobiDB-lite"/>
    </source>
</evidence>
<dbReference type="EMBL" id="BKCJ010419213">
    <property type="protein sequence ID" value="GFA41054.1"/>
    <property type="molecule type" value="Genomic_DNA"/>
</dbReference>
<feature type="compositionally biased region" description="Basic and acidic residues" evidence="1">
    <location>
        <begin position="131"/>
        <end position="153"/>
    </location>
</feature>
<accession>A0A699JLP8</accession>
<organism evidence="2">
    <name type="scientific">Tanacetum cinerariifolium</name>
    <name type="common">Dalmatian daisy</name>
    <name type="synonym">Chrysanthemum cinerariifolium</name>
    <dbReference type="NCBI Taxonomy" id="118510"/>
    <lineage>
        <taxon>Eukaryota</taxon>
        <taxon>Viridiplantae</taxon>
        <taxon>Streptophyta</taxon>
        <taxon>Embryophyta</taxon>
        <taxon>Tracheophyta</taxon>
        <taxon>Spermatophyta</taxon>
        <taxon>Magnoliopsida</taxon>
        <taxon>eudicotyledons</taxon>
        <taxon>Gunneridae</taxon>
        <taxon>Pentapetalae</taxon>
        <taxon>asterids</taxon>
        <taxon>campanulids</taxon>
        <taxon>Asterales</taxon>
        <taxon>Asteraceae</taxon>
        <taxon>Asteroideae</taxon>
        <taxon>Anthemideae</taxon>
        <taxon>Anthemidinae</taxon>
        <taxon>Tanacetum</taxon>
    </lineage>
</organism>
<sequence>MNIKFKRGLLGIRGFYNLMLLVDDCQHPKESLCQQEPSLRNLQGYYARAYKHPKNSRKAQIQIDEKLDLRLHKEEKAKLERMKRDRSAQEEASNAALTVEFNDVQARVDADALGKKDDSSQKQAKSIKKIPRAEHDEESVKKHKLEDDTKKEELRDCLDIVPGDDFAINVESLATKYTIVD</sequence>
<feature type="region of interest" description="Disordered" evidence="1">
    <location>
        <begin position="112"/>
        <end position="153"/>
    </location>
</feature>
<evidence type="ECO:0000313" key="2">
    <source>
        <dbReference type="EMBL" id="GFA41054.1"/>
    </source>
</evidence>